<evidence type="ECO:0000313" key="6">
    <source>
        <dbReference type="EMBL" id="KAK7246387.1"/>
    </source>
</evidence>
<dbReference type="Gene3D" id="3.40.50.1110">
    <property type="entry name" value="SGNH hydrolase"/>
    <property type="match status" value="1"/>
</dbReference>
<feature type="transmembrane region" description="Helical" evidence="5">
    <location>
        <begin position="37"/>
        <end position="64"/>
    </location>
</feature>
<dbReference type="InterPro" id="IPR035669">
    <property type="entry name" value="SGNH_plant_lipase-like"/>
</dbReference>
<dbReference type="InterPro" id="IPR001087">
    <property type="entry name" value="GDSL"/>
</dbReference>
<evidence type="ECO:0000256" key="5">
    <source>
        <dbReference type="SAM" id="Phobius"/>
    </source>
</evidence>
<keyword evidence="5" id="KW-1133">Transmembrane helix</keyword>
<comment type="caution">
    <text evidence="6">The sequence shown here is derived from an EMBL/GenBank/DDBJ whole genome shotgun (WGS) entry which is preliminary data.</text>
</comment>
<dbReference type="CDD" id="cd01837">
    <property type="entry name" value="SGNH_plant_lipase_like"/>
    <property type="match status" value="1"/>
</dbReference>
<accession>A0AAN9E6Y6</accession>
<dbReference type="SUPFAM" id="SSF52266">
    <property type="entry name" value="SGNH hydrolase"/>
    <property type="match status" value="1"/>
</dbReference>
<dbReference type="PANTHER" id="PTHR22835">
    <property type="entry name" value="ZINC FINGER FYVE DOMAIN CONTAINING PROTEIN"/>
    <property type="match status" value="1"/>
</dbReference>
<evidence type="ECO:0000256" key="2">
    <source>
        <dbReference type="ARBA" id="ARBA00022729"/>
    </source>
</evidence>
<name>A0AAN9E6Y6_CROPI</name>
<keyword evidence="5" id="KW-0472">Membrane</keyword>
<protein>
    <recommendedName>
        <fullName evidence="8">GDSL esterase/lipase</fullName>
    </recommendedName>
</protein>
<dbReference type="Pfam" id="PF00657">
    <property type="entry name" value="Lipase_GDSL"/>
    <property type="match status" value="1"/>
</dbReference>
<keyword evidence="7" id="KW-1185">Reference proteome</keyword>
<evidence type="ECO:0008006" key="8">
    <source>
        <dbReference type="Google" id="ProtNLM"/>
    </source>
</evidence>
<evidence type="ECO:0000313" key="7">
    <source>
        <dbReference type="Proteomes" id="UP001372338"/>
    </source>
</evidence>
<organism evidence="6 7">
    <name type="scientific">Crotalaria pallida</name>
    <name type="common">Smooth rattlebox</name>
    <name type="synonym">Crotalaria striata</name>
    <dbReference type="NCBI Taxonomy" id="3830"/>
    <lineage>
        <taxon>Eukaryota</taxon>
        <taxon>Viridiplantae</taxon>
        <taxon>Streptophyta</taxon>
        <taxon>Embryophyta</taxon>
        <taxon>Tracheophyta</taxon>
        <taxon>Spermatophyta</taxon>
        <taxon>Magnoliopsida</taxon>
        <taxon>eudicotyledons</taxon>
        <taxon>Gunneridae</taxon>
        <taxon>Pentapetalae</taxon>
        <taxon>rosids</taxon>
        <taxon>fabids</taxon>
        <taxon>Fabales</taxon>
        <taxon>Fabaceae</taxon>
        <taxon>Papilionoideae</taxon>
        <taxon>50 kb inversion clade</taxon>
        <taxon>genistoids sensu lato</taxon>
        <taxon>core genistoids</taxon>
        <taxon>Crotalarieae</taxon>
        <taxon>Crotalaria</taxon>
    </lineage>
</organism>
<keyword evidence="4" id="KW-0325">Glycoprotein</keyword>
<reference evidence="6 7" key="1">
    <citation type="submission" date="2024-01" db="EMBL/GenBank/DDBJ databases">
        <title>The genomes of 5 underutilized Papilionoideae crops provide insights into root nodulation and disease resistanc.</title>
        <authorList>
            <person name="Yuan L."/>
        </authorList>
    </citation>
    <scope>NUCLEOTIDE SEQUENCE [LARGE SCALE GENOMIC DNA]</scope>
    <source>
        <strain evidence="6">ZHUSHIDOU_FW_LH</strain>
        <tissue evidence="6">Leaf</tissue>
    </source>
</reference>
<dbReference type="Proteomes" id="UP001372338">
    <property type="component" value="Unassembled WGS sequence"/>
</dbReference>
<dbReference type="PANTHER" id="PTHR22835:SF670">
    <property type="entry name" value="GDSL-LIKE LIPASE_ACYLHYDROLASE"/>
    <property type="match status" value="1"/>
</dbReference>
<keyword evidence="3" id="KW-0378">Hydrolase</keyword>
<dbReference type="GO" id="GO:0016788">
    <property type="term" value="F:hydrolase activity, acting on ester bonds"/>
    <property type="evidence" value="ECO:0007669"/>
    <property type="project" value="InterPro"/>
</dbReference>
<dbReference type="AlphaFoldDB" id="A0AAN9E6Y6"/>
<evidence type="ECO:0000256" key="4">
    <source>
        <dbReference type="ARBA" id="ARBA00023180"/>
    </source>
</evidence>
<evidence type="ECO:0000256" key="3">
    <source>
        <dbReference type="ARBA" id="ARBA00022801"/>
    </source>
</evidence>
<gene>
    <name evidence="6" type="ORF">RIF29_41255</name>
</gene>
<sequence length="406" mass="44887">MLSGGCHRVPCNALCCTHKNLKKLCLPSMAASRRGRWIGTIIIVALVIASAAPSLMICTAAYPYTSIFSFGDSIADTGNLYFSSTNPTNHCFFPPYGETYFHNPSGRCSDGRIIIDFIAESLGIPYVKPYLGLKNGNWSAIEGANFAVIGATALDVSFFEERGISSVPTNYSLSIQLNWFKESLRDICNSSSSCHKVLENSLFLMGEIGGNDFNYAFFRRKSMTEIKTYVPYVINAISSAISVKYFLELINIGAGTLMVPGNFPIGCSAVYLTMYETKDKSQYDLAGCLKWLNEFAKHFNHELQIEIDRLQGLNPQAKIIYVDYYNALLPLYHHPTKFGFTGLETCCGMGGPYNYNLLVACGDPRVTACDDPSQYITWDGIHLTEAAYRLIAQSFINLIGPYSSST</sequence>
<dbReference type="EMBL" id="JAYWIO010000008">
    <property type="protein sequence ID" value="KAK7246387.1"/>
    <property type="molecule type" value="Genomic_DNA"/>
</dbReference>
<keyword evidence="5" id="KW-0812">Transmembrane</keyword>
<comment type="similarity">
    <text evidence="1">Belongs to the 'GDSL' lipolytic enzyme family.</text>
</comment>
<dbReference type="InterPro" id="IPR036514">
    <property type="entry name" value="SGNH_hydro_sf"/>
</dbReference>
<keyword evidence="2" id="KW-0732">Signal</keyword>
<evidence type="ECO:0000256" key="1">
    <source>
        <dbReference type="ARBA" id="ARBA00008668"/>
    </source>
</evidence>
<proteinExistence type="inferred from homology"/>